<organism evidence="7">
    <name type="scientific">Muribaculaceae bacterium Z82</name>
    <dbReference type="NCBI Taxonomy" id="2304548"/>
    <lineage>
        <taxon>Bacteria</taxon>
        <taxon>Pseudomonadati</taxon>
        <taxon>Bacteroidota</taxon>
        <taxon>Bacteroidia</taxon>
        <taxon>Bacteroidales</taxon>
        <taxon>Muribaculaceae</taxon>
    </lineage>
</organism>
<dbReference type="GO" id="GO:0003677">
    <property type="term" value="F:DNA binding"/>
    <property type="evidence" value="ECO:0007669"/>
    <property type="project" value="UniProtKB-UniRule"/>
</dbReference>
<comment type="similarity">
    <text evidence="2 6">Belongs to the transposase mutator family.</text>
</comment>
<evidence type="ECO:0000256" key="2">
    <source>
        <dbReference type="ARBA" id="ARBA00010961"/>
    </source>
</evidence>
<evidence type="ECO:0000313" key="7">
    <source>
        <dbReference type="EMBL" id="NBI35603.1"/>
    </source>
</evidence>
<protein>
    <recommendedName>
        <fullName evidence="6">Mutator family transposase</fullName>
    </recommendedName>
</protein>
<dbReference type="PROSITE" id="PS01007">
    <property type="entry name" value="TRANSPOSASE_MUTATOR"/>
    <property type="match status" value="1"/>
</dbReference>
<evidence type="ECO:0000256" key="3">
    <source>
        <dbReference type="ARBA" id="ARBA00022578"/>
    </source>
</evidence>
<evidence type="ECO:0000256" key="4">
    <source>
        <dbReference type="ARBA" id="ARBA00023125"/>
    </source>
</evidence>
<dbReference type="InterPro" id="IPR001207">
    <property type="entry name" value="Transposase_mutator"/>
</dbReference>
<comment type="function">
    <text evidence="1 6">Required for the transposition of the insertion element.</text>
</comment>
<comment type="caution">
    <text evidence="7">The sequence shown here is derived from an EMBL/GenBank/DDBJ whole genome shotgun (WGS) entry which is preliminary data.</text>
</comment>
<keyword evidence="5 6" id="KW-0233">DNA recombination</keyword>
<keyword evidence="4 6" id="KW-0238">DNA-binding</keyword>
<dbReference type="PANTHER" id="PTHR33217:SF7">
    <property type="entry name" value="TRANSPOSASE FOR INSERTION SEQUENCE ELEMENT IS1081"/>
    <property type="match status" value="1"/>
</dbReference>
<dbReference type="PANTHER" id="PTHR33217">
    <property type="entry name" value="TRANSPOSASE FOR INSERTION SEQUENCE ELEMENT IS1081"/>
    <property type="match status" value="1"/>
</dbReference>
<dbReference type="AlphaFoldDB" id="A0A7C9NCG8"/>
<accession>A0A7C9NCG8</accession>
<dbReference type="NCBIfam" id="NF033543">
    <property type="entry name" value="transpos_IS256"/>
    <property type="match status" value="1"/>
</dbReference>
<dbReference type="Pfam" id="PF00872">
    <property type="entry name" value="Transposase_mut"/>
    <property type="match status" value="1"/>
</dbReference>
<proteinExistence type="inferred from homology"/>
<gene>
    <name evidence="7" type="ORF">D1639_11330</name>
</gene>
<dbReference type="GO" id="GO:0006313">
    <property type="term" value="P:DNA transposition"/>
    <property type="evidence" value="ECO:0007669"/>
    <property type="project" value="UniProtKB-UniRule"/>
</dbReference>
<dbReference type="GO" id="GO:0004803">
    <property type="term" value="F:transposase activity"/>
    <property type="evidence" value="ECO:0007669"/>
    <property type="project" value="UniProtKB-UniRule"/>
</dbReference>
<name>A0A7C9NCG8_9BACT</name>
<evidence type="ECO:0000256" key="5">
    <source>
        <dbReference type="ARBA" id="ARBA00023172"/>
    </source>
</evidence>
<reference evidence="7" key="1">
    <citation type="submission" date="2018-08" db="EMBL/GenBank/DDBJ databases">
        <title>Murine metabolic-syndrome-specific gut microbial biobank.</title>
        <authorList>
            <person name="Liu C."/>
        </authorList>
    </citation>
    <scope>NUCLEOTIDE SEQUENCE [LARGE SCALE GENOMIC DNA]</scope>
    <source>
        <strain evidence="7">Z82</strain>
    </source>
</reference>
<evidence type="ECO:0000256" key="1">
    <source>
        <dbReference type="ARBA" id="ARBA00002190"/>
    </source>
</evidence>
<keyword evidence="6" id="KW-0814">Transposable element</keyword>
<evidence type="ECO:0000256" key="6">
    <source>
        <dbReference type="RuleBase" id="RU365089"/>
    </source>
</evidence>
<sequence>MESVEHGLPAATEIPRFDDGMVNIQELIRIMAEALVNEVMGAQAEDACVDGNQRNGYRERTLVTSVGIINLRIPKLRRGSFFPEGLLVRYSRVDRAVIAAVYEMVTCGVSTRKVERIAAQMGIDRMSSSQVSRICEALDATTADLQERDLSDTAFPYIWVDATYIKCRDEGHASSCALVTAIGAGADGYRRLLGLDAVGTESYAGWLAFLRSLRERGADGVVCVTSDAHEGLRRAIEEVFPGAAWQRCIVHLMGNAASLAPTRQKRAAALAIPHAVFAERDPGLVRELCHLACREICSFCPKAAELLEEAEADALAYLDFPYAHHRRLRTNNVQERANRELKRRSRVVQVFPSGKSLIRMLGAVFSEMDEDWATRRWFTEESIAQALAPAKLTAPAPAYEGTAEEHARRIIDVVIADNPIGRKAA</sequence>
<keyword evidence="3 6" id="KW-0815">Transposition</keyword>
<dbReference type="EMBL" id="QWKH01000183">
    <property type="protein sequence ID" value="NBI35603.1"/>
    <property type="molecule type" value="Genomic_DNA"/>
</dbReference>